<evidence type="ECO:0000256" key="5">
    <source>
        <dbReference type="ARBA" id="ARBA00023180"/>
    </source>
</evidence>
<dbReference type="Pfam" id="PF03227">
    <property type="entry name" value="GILT"/>
    <property type="match status" value="1"/>
</dbReference>
<accession>A0AAN9JQG2</accession>
<dbReference type="PANTHER" id="PTHR13234:SF8">
    <property type="entry name" value="GAMMA-INTERFERON-INDUCIBLE LYSOSOMAL THIOL REDUCTASE"/>
    <property type="match status" value="1"/>
</dbReference>
<dbReference type="GO" id="GO:0005576">
    <property type="term" value="C:extracellular region"/>
    <property type="evidence" value="ECO:0007669"/>
    <property type="project" value="UniProtKB-SubCell"/>
</dbReference>
<keyword evidence="3" id="KW-0964">Secreted</keyword>
<evidence type="ECO:0000256" key="6">
    <source>
        <dbReference type="SAM" id="SignalP"/>
    </source>
</evidence>
<feature type="chain" id="PRO_5042972972" description="Gamma interferon inducible lysosomal thiol reductase GILT" evidence="6">
    <location>
        <begin position="29"/>
        <end position="142"/>
    </location>
</feature>
<feature type="signal peptide" evidence="6">
    <location>
        <begin position="1"/>
        <end position="28"/>
    </location>
</feature>
<keyword evidence="8" id="KW-1185">Reference proteome</keyword>
<dbReference type="AlphaFoldDB" id="A0AAN9JQG2"/>
<protein>
    <recommendedName>
        <fullName evidence="9">Gamma interferon inducible lysosomal thiol reductase GILT</fullName>
    </recommendedName>
</protein>
<keyword evidence="5" id="KW-0325">Glycoprotein</keyword>
<dbReference type="GO" id="GO:0016671">
    <property type="term" value="F:oxidoreductase activity, acting on a sulfur group of donors, disulfide as acceptor"/>
    <property type="evidence" value="ECO:0007669"/>
    <property type="project" value="InterPro"/>
</dbReference>
<name>A0AAN9JQG2_CLITE</name>
<comment type="subcellular location">
    <subcellularLocation>
        <location evidence="1">Secreted</location>
    </subcellularLocation>
</comment>
<reference evidence="7 8" key="1">
    <citation type="submission" date="2024-01" db="EMBL/GenBank/DDBJ databases">
        <title>The genomes of 5 underutilized Papilionoideae crops provide insights into root nodulation and disease resistance.</title>
        <authorList>
            <person name="Yuan L."/>
        </authorList>
    </citation>
    <scope>NUCLEOTIDE SEQUENCE [LARGE SCALE GENOMIC DNA]</scope>
    <source>
        <strain evidence="7">LY-2023</strain>
        <tissue evidence="7">Leaf</tissue>
    </source>
</reference>
<evidence type="ECO:0008006" key="9">
    <source>
        <dbReference type="Google" id="ProtNLM"/>
    </source>
</evidence>
<evidence type="ECO:0000256" key="3">
    <source>
        <dbReference type="ARBA" id="ARBA00022525"/>
    </source>
</evidence>
<proteinExistence type="inferred from homology"/>
<evidence type="ECO:0000313" key="8">
    <source>
        <dbReference type="Proteomes" id="UP001359559"/>
    </source>
</evidence>
<organism evidence="7 8">
    <name type="scientific">Clitoria ternatea</name>
    <name type="common">Butterfly pea</name>
    <dbReference type="NCBI Taxonomy" id="43366"/>
    <lineage>
        <taxon>Eukaryota</taxon>
        <taxon>Viridiplantae</taxon>
        <taxon>Streptophyta</taxon>
        <taxon>Embryophyta</taxon>
        <taxon>Tracheophyta</taxon>
        <taxon>Spermatophyta</taxon>
        <taxon>Magnoliopsida</taxon>
        <taxon>eudicotyledons</taxon>
        <taxon>Gunneridae</taxon>
        <taxon>Pentapetalae</taxon>
        <taxon>rosids</taxon>
        <taxon>fabids</taxon>
        <taxon>Fabales</taxon>
        <taxon>Fabaceae</taxon>
        <taxon>Papilionoideae</taxon>
        <taxon>50 kb inversion clade</taxon>
        <taxon>NPAAA clade</taxon>
        <taxon>indigoferoid/millettioid clade</taxon>
        <taxon>Phaseoleae</taxon>
        <taxon>Clitoria</taxon>
    </lineage>
</organism>
<dbReference type="Proteomes" id="UP001359559">
    <property type="component" value="Unassembled WGS sequence"/>
</dbReference>
<comment type="similarity">
    <text evidence="2">Belongs to the GILT family.</text>
</comment>
<evidence type="ECO:0000313" key="7">
    <source>
        <dbReference type="EMBL" id="KAK7301644.1"/>
    </source>
</evidence>
<evidence type="ECO:0000256" key="4">
    <source>
        <dbReference type="ARBA" id="ARBA00022729"/>
    </source>
</evidence>
<gene>
    <name evidence="7" type="ORF">RJT34_12514</name>
</gene>
<dbReference type="InterPro" id="IPR004911">
    <property type="entry name" value="Interferon-induced_GILT"/>
</dbReference>
<dbReference type="PANTHER" id="PTHR13234">
    <property type="entry name" value="GAMMA-INTERFERON INDUCIBLE LYSOSOMAL THIOL REDUCTASE GILT"/>
    <property type="match status" value="1"/>
</dbReference>
<evidence type="ECO:0000256" key="2">
    <source>
        <dbReference type="ARBA" id="ARBA00005679"/>
    </source>
</evidence>
<comment type="caution">
    <text evidence="7">The sequence shown here is derived from an EMBL/GenBank/DDBJ whole genome shotgun (WGS) entry which is preliminary data.</text>
</comment>
<sequence length="142" mass="16619">MIPRSNSTLYLPMFTYLLFFSLFSESDGKVSLELYYESLCPESANVVTNYLSEVFNTDLNSIVNVKLFPWGNTKLHPWLPDEPVTNASYYCQHGEFECFLDTVEACVIDIWPEPIERYRSVTIDTNDNHKWVVAEFWVKLRN</sequence>
<dbReference type="EMBL" id="JAYKXN010000003">
    <property type="protein sequence ID" value="KAK7301644.1"/>
    <property type="molecule type" value="Genomic_DNA"/>
</dbReference>
<keyword evidence="4 6" id="KW-0732">Signal</keyword>
<evidence type="ECO:0000256" key="1">
    <source>
        <dbReference type="ARBA" id="ARBA00004613"/>
    </source>
</evidence>